<sequence>MTGLYSIGEMARRKVTQMNKKLIILDIICYAALPFLIWKYGRDILGDYPAMLISTVPGFIYTIYRFIIERQFNIAGLFVLGSLMIGTTVDLLSGSAEQMLWNGIYLGLFYVLVHLISLVLMRPLALYFAVDFVYLQGWPRKESRELYYKKGIFKWFQLIQIFFIIRGLFMAGLKTWLLQKYGVDGYDQMLIYRQISGWVFGLLITAAYFYTSVPISKYLERRKSGAKTEPL</sequence>
<keyword evidence="1" id="KW-0472">Membrane</keyword>
<feature type="transmembrane region" description="Helical" evidence="1">
    <location>
        <begin position="50"/>
        <end position="67"/>
    </location>
</feature>
<dbReference type="AlphaFoldDB" id="A0A917V028"/>
<evidence type="ECO:0000313" key="2">
    <source>
        <dbReference type="EMBL" id="GGK05625.1"/>
    </source>
</evidence>
<feature type="transmembrane region" description="Helical" evidence="1">
    <location>
        <begin position="151"/>
        <end position="171"/>
    </location>
</feature>
<feature type="transmembrane region" description="Helical" evidence="1">
    <location>
        <begin position="191"/>
        <end position="213"/>
    </location>
</feature>
<proteinExistence type="predicted"/>
<evidence type="ECO:0000256" key="1">
    <source>
        <dbReference type="SAM" id="Phobius"/>
    </source>
</evidence>
<keyword evidence="1" id="KW-0812">Transmembrane</keyword>
<evidence type="ECO:0000313" key="3">
    <source>
        <dbReference type="Proteomes" id="UP000658382"/>
    </source>
</evidence>
<protein>
    <submittedName>
        <fullName evidence="2">Uncharacterized protein</fullName>
    </submittedName>
</protein>
<gene>
    <name evidence="2" type="ORF">GCM10007063_30060</name>
</gene>
<comment type="caution">
    <text evidence="2">The sequence shown here is derived from an EMBL/GenBank/DDBJ whole genome shotgun (WGS) entry which is preliminary data.</text>
</comment>
<keyword evidence="1" id="KW-1133">Transmembrane helix</keyword>
<dbReference type="NCBIfam" id="NF041646">
    <property type="entry name" value="VC0807_fam"/>
    <property type="match status" value="1"/>
</dbReference>
<dbReference type="Proteomes" id="UP000658382">
    <property type="component" value="Unassembled WGS sequence"/>
</dbReference>
<dbReference type="EMBL" id="BMNQ01000061">
    <property type="protein sequence ID" value="GGK05625.1"/>
    <property type="molecule type" value="Genomic_DNA"/>
</dbReference>
<feature type="transmembrane region" description="Helical" evidence="1">
    <location>
        <begin position="104"/>
        <end position="130"/>
    </location>
</feature>
<accession>A0A917V028</accession>
<reference evidence="2" key="2">
    <citation type="submission" date="2020-09" db="EMBL/GenBank/DDBJ databases">
        <authorList>
            <person name="Sun Q."/>
            <person name="Ohkuma M."/>
        </authorList>
    </citation>
    <scope>NUCLEOTIDE SEQUENCE</scope>
    <source>
        <strain evidence="2">JCM 12580</strain>
    </source>
</reference>
<feature type="transmembrane region" description="Helical" evidence="1">
    <location>
        <begin position="21"/>
        <end position="38"/>
    </location>
</feature>
<feature type="transmembrane region" description="Helical" evidence="1">
    <location>
        <begin position="74"/>
        <end position="92"/>
    </location>
</feature>
<name>A0A917V028_9BACI</name>
<organism evidence="2 3">
    <name type="scientific">Lentibacillus kapialis</name>
    <dbReference type="NCBI Taxonomy" id="340214"/>
    <lineage>
        <taxon>Bacteria</taxon>
        <taxon>Bacillati</taxon>
        <taxon>Bacillota</taxon>
        <taxon>Bacilli</taxon>
        <taxon>Bacillales</taxon>
        <taxon>Bacillaceae</taxon>
        <taxon>Lentibacillus</taxon>
    </lineage>
</organism>
<keyword evidence="3" id="KW-1185">Reference proteome</keyword>
<reference evidence="2" key="1">
    <citation type="journal article" date="2014" name="Int. J. Syst. Evol. Microbiol.">
        <title>Complete genome sequence of Corynebacterium casei LMG S-19264T (=DSM 44701T), isolated from a smear-ripened cheese.</title>
        <authorList>
            <consortium name="US DOE Joint Genome Institute (JGI-PGF)"/>
            <person name="Walter F."/>
            <person name="Albersmeier A."/>
            <person name="Kalinowski J."/>
            <person name="Ruckert C."/>
        </authorList>
    </citation>
    <scope>NUCLEOTIDE SEQUENCE</scope>
    <source>
        <strain evidence="2">JCM 12580</strain>
    </source>
</reference>